<dbReference type="EMBL" id="CAJOAY010000129">
    <property type="protein sequence ID" value="CAF3551269.1"/>
    <property type="molecule type" value="Genomic_DNA"/>
</dbReference>
<proteinExistence type="predicted"/>
<dbReference type="Gene3D" id="2.40.40.10">
    <property type="entry name" value="RlpA-like domain"/>
    <property type="match status" value="1"/>
</dbReference>
<dbReference type="Proteomes" id="UP000663891">
    <property type="component" value="Unassembled WGS sequence"/>
</dbReference>
<dbReference type="InterPro" id="IPR036908">
    <property type="entry name" value="RlpA-like_sf"/>
</dbReference>
<evidence type="ECO:0000313" key="4">
    <source>
        <dbReference type="EMBL" id="CAF1206532.1"/>
    </source>
</evidence>
<protein>
    <recommendedName>
        <fullName evidence="3">Apple domain-containing protein</fullName>
    </recommendedName>
</protein>
<dbReference type="OrthoDB" id="10056288at2759"/>
<dbReference type="Proteomes" id="UP000663881">
    <property type="component" value="Unassembled WGS sequence"/>
</dbReference>
<dbReference type="AlphaFoldDB" id="A0A818K646"/>
<gene>
    <name evidence="5" type="ORF">OKA104_LOCUS4104</name>
    <name evidence="4" type="ORF">VCS650_LOCUS25938</name>
</gene>
<comment type="caution">
    <text evidence="5">The sequence shown here is derived from an EMBL/GenBank/DDBJ whole genome shotgun (WGS) entry which is preliminary data.</text>
</comment>
<dbReference type="PANTHER" id="PTHR31836">
    <property type="match status" value="1"/>
</dbReference>
<name>A0A818K646_9BILA</name>
<dbReference type="InterPro" id="IPR051477">
    <property type="entry name" value="Expansin_CellWall"/>
</dbReference>
<dbReference type="InterPro" id="IPR003609">
    <property type="entry name" value="Pan_app"/>
</dbReference>
<keyword evidence="1 2" id="KW-0732">Signal</keyword>
<evidence type="ECO:0000313" key="5">
    <source>
        <dbReference type="EMBL" id="CAF3551269.1"/>
    </source>
</evidence>
<feature type="chain" id="PRO_5035691563" description="Apple domain-containing protein" evidence="2">
    <location>
        <begin position="27"/>
        <end position="224"/>
    </location>
</feature>
<feature type="domain" description="Apple" evidence="3">
    <location>
        <begin position="41"/>
        <end position="95"/>
    </location>
</feature>
<organism evidence="5 6">
    <name type="scientific">Adineta steineri</name>
    <dbReference type="NCBI Taxonomy" id="433720"/>
    <lineage>
        <taxon>Eukaryota</taxon>
        <taxon>Metazoa</taxon>
        <taxon>Spiralia</taxon>
        <taxon>Gnathifera</taxon>
        <taxon>Rotifera</taxon>
        <taxon>Eurotatoria</taxon>
        <taxon>Bdelloidea</taxon>
        <taxon>Adinetida</taxon>
        <taxon>Adinetidae</taxon>
        <taxon>Adineta</taxon>
    </lineage>
</organism>
<feature type="signal peptide" evidence="2">
    <location>
        <begin position="1"/>
        <end position="26"/>
    </location>
</feature>
<sequence>MNKSSSHLKLIICLIISCLLTNPVVGGIHWNENWAMGCDFHGNDLSNVQIPGEQCSQRCAETNGCTHFAWNNWNGGTCWMKHGSVSKNNAFESWDRNMVCGVLGKGANPKRRTSIGSGLFHGKCTYYYVSAGLTACGHRYDDHQFIVALNTAQFDPHTPNGNPNNNALCGRQIQVNGPRGAAVVGVVDSCPGCPYGGVDLSTAAFQAVVGDLSIGVANVTWSWK</sequence>
<dbReference type="Gene3D" id="3.50.4.10">
    <property type="entry name" value="Hepatocyte Growth Factor"/>
    <property type="match status" value="1"/>
</dbReference>
<dbReference type="Pfam" id="PF00024">
    <property type="entry name" value="PAN_1"/>
    <property type="match status" value="1"/>
</dbReference>
<dbReference type="PANTHER" id="PTHR31836:SF21">
    <property type="entry name" value="EXPANSIN-LIKE PROTEIN 7"/>
    <property type="match status" value="1"/>
</dbReference>
<dbReference type="CDD" id="cd22191">
    <property type="entry name" value="DPBB_RlpA_EXP_N-like"/>
    <property type="match status" value="1"/>
</dbReference>
<reference evidence="5" key="1">
    <citation type="submission" date="2021-02" db="EMBL/GenBank/DDBJ databases">
        <authorList>
            <person name="Nowell W R."/>
        </authorList>
    </citation>
    <scope>NUCLEOTIDE SEQUENCE</scope>
</reference>
<dbReference type="SUPFAM" id="SSF50685">
    <property type="entry name" value="Barwin-like endoglucanases"/>
    <property type="match status" value="1"/>
</dbReference>
<evidence type="ECO:0000256" key="1">
    <source>
        <dbReference type="ARBA" id="ARBA00022729"/>
    </source>
</evidence>
<dbReference type="EMBL" id="CAJNON010000340">
    <property type="protein sequence ID" value="CAF1206532.1"/>
    <property type="molecule type" value="Genomic_DNA"/>
</dbReference>
<evidence type="ECO:0000313" key="6">
    <source>
        <dbReference type="Proteomes" id="UP000663881"/>
    </source>
</evidence>
<evidence type="ECO:0000256" key="2">
    <source>
        <dbReference type="SAM" id="SignalP"/>
    </source>
</evidence>
<accession>A0A818K646</accession>
<evidence type="ECO:0000259" key="3">
    <source>
        <dbReference type="Pfam" id="PF00024"/>
    </source>
</evidence>